<dbReference type="EMBL" id="BARU01003740">
    <property type="protein sequence ID" value="GAH26911.1"/>
    <property type="molecule type" value="Genomic_DNA"/>
</dbReference>
<organism evidence="1">
    <name type="scientific">marine sediment metagenome</name>
    <dbReference type="NCBI Taxonomy" id="412755"/>
    <lineage>
        <taxon>unclassified sequences</taxon>
        <taxon>metagenomes</taxon>
        <taxon>ecological metagenomes</taxon>
    </lineage>
</organism>
<comment type="caution">
    <text evidence="1">The sequence shown here is derived from an EMBL/GenBank/DDBJ whole genome shotgun (WGS) entry which is preliminary data.</text>
</comment>
<dbReference type="Gene3D" id="2.40.420.20">
    <property type="match status" value="1"/>
</dbReference>
<proteinExistence type="predicted"/>
<accession>X1E0V8</accession>
<reference evidence="1" key="1">
    <citation type="journal article" date="2014" name="Front. Microbiol.">
        <title>High frequency of phylogenetically diverse reductive dehalogenase-homologous genes in deep subseafloor sedimentary metagenomes.</title>
        <authorList>
            <person name="Kawai M."/>
            <person name="Futagami T."/>
            <person name="Toyoda A."/>
            <person name="Takaki Y."/>
            <person name="Nishi S."/>
            <person name="Hori S."/>
            <person name="Arai W."/>
            <person name="Tsubouchi T."/>
            <person name="Morono Y."/>
            <person name="Uchiyama I."/>
            <person name="Ito T."/>
            <person name="Fujiyama A."/>
            <person name="Inagaki F."/>
            <person name="Takami H."/>
        </authorList>
    </citation>
    <scope>NUCLEOTIDE SEQUENCE</scope>
    <source>
        <strain evidence="1">Expedition CK06-06</strain>
    </source>
</reference>
<name>X1E0V8_9ZZZZ</name>
<sequence>MTGENNIEKIIVETGISDLNYTEVLFGLEEGDVVVIMAVLKCSKKSPP</sequence>
<protein>
    <submittedName>
        <fullName evidence="1">Uncharacterized protein</fullName>
    </submittedName>
</protein>
<dbReference type="AlphaFoldDB" id="X1E0V8"/>
<gene>
    <name evidence="1" type="ORF">S03H2_07905</name>
</gene>
<evidence type="ECO:0000313" key="1">
    <source>
        <dbReference type="EMBL" id="GAH26911.1"/>
    </source>
</evidence>